<comment type="caution">
    <text evidence="2">The sequence shown here is derived from an EMBL/GenBank/DDBJ whole genome shotgun (WGS) entry which is preliminary data.</text>
</comment>
<name>A0A433B9Z6_9FUNG</name>
<proteinExistence type="predicted"/>
<dbReference type="OrthoDB" id="2428204at2759"/>
<sequence>MAWLQKGIYLPGGDYVQYPSYRQAEFGEDRSCLFRPSSQRNRGGLQTLQYHRILEIRIVCSRHDNMNGLSLCSWNLVSHFSYTFSLITTDTVPICIHGYMIHIRSAIIRLRSWGLAEALCPRSKAKGPSPNCSLAVIRRSTPNTGPIAENKLLLTNNGQFSALPIILKDGIAYSKFEEGGDDFTWAMKTSMDWEYRWQRVQHHQQIKKSNMNHLEDDLVSIHSSSDDGSSVNSIPLGTPGGKEEEAKSFREAFQAAVAMMKKELNVEQLGIIYDNVVEIKALNVKFIVTISYAPMASMSSIAKDYVSKGTLRWQTSDKLNSMYDSKTEDVWFHASTIYNEKRTIHTGGLYLAVFHADCTSAGMNVLVSKHRKNCLPMYKIRHDPTLTEAEWSWVQGLTHDIPPDVIEEEVSEQYQQFKASFNVAISRLSEQTRLTLDAKDVFPEDTVLITKGLDGSTTALFSNDADQPEALGDTDPEKSPSAPASPTSATATELVTQPQDTKKPQTPIRIIFLVKPMRQATQNRNNIAYNYHDFTFYPFHVFDILHHSVYNSAIYAPLRKMMLNLQDTYREIRKQNSDTMDNLNFPDENLDLKPPTPSASTSTLSRRPSISAAEPALPSPSGDNALTILSDEMSSLTSQWSQLSWSFRLIEFDRKRILSRSGMRAPLTSSASSIKLNPDDCIIFPTGRRKSRVGSLREIVKESGNRALQNAKLARLQSTSIANLKPAMSSSRSIFLNAQASKSTVMVDSLIASLSDTESHCST</sequence>
<protein>
    <submittedName>
        <fullName evidence="2">Uncharacterized protein</fullName>
    </submittedName>
</protein>
<feature type="compositionally biased region" description="Low complexity" evidence="1">
    <location>
        <begin position="479"/>
        <end position="492"/>
    </location>
</feature>
<evidence type="ECO:0000313" key="3">
    <source>
        <dbReference type="Proteomes" id="UP000268093"/>
    </source>
</evidence>
<feature type="region of interest" description="Disordered" evidence="1">
    <location>
        <begin position="222"/>
        <end position="243"/>
    </location>
</feature>
<organism evidence="2 3">
    <name type="scientific">Jimgerdemannia flammicorona</name>
    <dbReference type="NCBI Taxonomy" id="994334"/>
    <lineage>
        <taxon>Eukaryota</taxon>
        <taxon>Fungi</taxon>
        <taxon>Fungi incertae sedis</taxon>
        <taxon>Mucoromycota</taxon>
        <taxon>Mucoromycotina</taxon>
        <taxon>Endogonomycetes</taxon>
        <taxon>Endogonales</taxon>
        <taxon>Endogonaceae</taxon>
        <taxon>Jimgerdemannia</taxon>
    </lineage>
</organism>
<feature type="compositionally biased region" description="Low complexity" evidence="1">
    <location>
        <begin position="598"/>
        <end position="609"/>
    </location>
</feature>
<feature type="region of interest" description="Disordered" evidence="1">
    <location>
        <begin position="459"/>
        <end position="502"/>
    </location>
</feature>
<accession>A0A433B9Z6</accession>
<dbReference type="Proteomes" id="UP000268093">
    <property type="component" value="Unassembled WGS sequence"/>
</dbReference>
<dbReference type="AlphaFoldDB" id="A0A433B9Z6"/>
<feature type="compositionally biased region" description="Low complexity" evidence="1">
    <location>
        <begin position="222"/>
        <end position="234"/>
    </location>
</feature>
<evidence type="ECO:0000313" key="2">
    <source>
        <dbReference type="EMBL" id="RUP17957.1"/>
    </source>
</evidence>
<gene>
    <name evidence="2" type="ORF">BC936DRAFT_139401</name>
</gene>
<keyword evidence="3" id="KW-1185">Reference proteome</keyword>
<evidence type="ECO:0000256" key="1">
    <source>
        <dbReference type="SAM" id="MobiDB-lite"/>
    </source>
</evidence>
<feature type="region of interest" description="Disordered" evidence="1">
    <location>
        <begin position="578"/>
        <end position="624"/>
    </location>
</feature>
<dbReference type="EMBL" id="RBNI01014940">
    <property type="protein sequence ID" value="RUP17957.1"/>
    <property type="molecule type" value="Genomic_DNA"/>
</dbReference>
<reference evidence="2 3" key="1">
    <citation type="journal article" date="2018" name="New Phytol.">
        <title>Phylogenomics of Endogonaceae and evolution of mycorrhizas within Mucoromycota.</title>
        <authorList>
            <person name="Chang Y."/>
            <person name="Desiro A."/>
            <person name="Na H."/>
            <person name="Sandor L."/>
            <person name="Lipzen A."/>
            <person name="Clum A."/>
            <person name="Barry K."/>
            <person name="Grigoriev I.V."/>
            <person name="Martin F.M."/>
            <person name="Stajich J.E."/>
            <person name="Smith M.E."/>
            <person name="Bonito G."/>
            <person name="Spatafora J.W."/>
        </authorList>
    </citation>
    <scope>NUCLEOTIDE SEQUENCE [LARGE SCALE GENOMIC DNA]</scope>
    <source>
        <strain evidence="2 3">GMNB39</strain>
    </source>
</reference>